<accession>A0A0V1DU61</accession>
<proteinExistence type="predicted"/>
<dbReference type="Proteomes" id="UP000054995">
    <property type="component" value="Unassembled WGS sequence"/>
</dbReference>
<protein>
    <submittedName>
        <fullName evidence="1">Uncharacterized protein</fullName>
    </submittedName>
</protein>
<reference evidence="4 5" key="1">
    <citation type="submission" date="2015-01" db="EMBL/GenBank/DDBJ databases">
        <title>Evolution of Trichinella species and genotypes.</title>
        <authorList>
            <person name="Korhonen P.K."/>
            <person name="Edoardo P."/>
            <person name="Giuseppe L.R."/>
            <person name="Gasser R.B."/>
        </authorList>
    </citation>
    <scope>NUCLEOTIDE SEQUENCE [LARGE SCALE GENOMIC DNA]</scope>
    <source>
        <strain evidence="1">ISS13</strain>
        <strain evidence="3">ISS176</strain>
        <strain evidence="2">ISS470</strain>
    </source>
</reference>
<dbReference type="EMBL" id="JYDV01000125">
    <property type="protein sequence ID" value="KRZ30886.1"/>
    <property type="molecule type" value="Genomic_DNA"/>
</dbReference>
<evidence type="ECO:0000313" key="6">
    <source>
        <dbReference type="Proteomes" id="UP000054995"/>
    </source>
</evidence>
<comment type="caution">
    <text evidence="1">The sequence shown here is derived from an EMBL/GenBank/DDBJ whole genome shotgun (WGS) entry which is preliminary data.</text>
</comment>
<keyword evidence="6" id="KW-1185">Reference proteome</keyword>
<evidence type="ECO:0000313" key="1">
    <source>
        <dbReference type="EMBL" id="KRY65111.1"/>
    </source>
</evidence>
<evidence type="ECO:0000313" key="2">
    <source>
        <dbReference type="EMBL" id="KRY81660.1"/>
    </source>
</evidence>
<dbReference type="EMBL" id="JYDT01000212">
    <property type="protein sequence ID" value="KRY81660.1"/>
    <property type="molecule type" value="Genomic_DNA"/>
</dbReference>
<dbReference type="Proteomes" id="UP000054826">
    <property type="component" value="Unassembled WGS sequence"/>
</dbReference>
<evidence type="ECO:0000313" key="4">
    <source>
        <dbReference type="Proteomes" id="UP000054632"/>
    </source>
</evidence>
<sequence length="81" mass="9308">MEKPSDCIIFGYPRRKSNQFKACMNLSADKSDNSFKCMARVTIQVNREMYTFVHPSSRSMCNDVFAETSSTYPFGHLILNL</sequence>
<evidence type="ECO:0000313" key="3">
    <source>
        <dbReference type="EMBL" id="KRZ30886.1"/>
    </source>
</evidence>
<dbReference type="Proteomes" id="UP000054632">
    <property type="component" value="Unassembled WGS sequence"/>
</dbReference>
<name>A0A0V1DU61_TRIPS</name>
<gene>
    <name evidence="1" type="ORF">T4A_7315</name>
    <name evidence="3" type="ORF">T4C_12408</name>
    <name evidence="2" type="ORF">T4D_15094</name>
</gene>
<evidence type="ECO:0000313" key="5">
    <source>
        <dbReference type="Proteomes" id="UP000054826"/>
    </source>
</evidence>
<dbReference type="AlphaFoldDB" id="A0A0V1DU61"/>
<dbReference type="EMBL" id="JYDR01000230">
    <property type="protein sequence ID" value="KRY65111.1"/>
    <property type="molecule type" value="Genomic_DNA"/>
</dbReference>
<organism evidence="1 4">
    <name type="scientific">Trichinella pseudospiralis</name>
    <name type="common">Parasitic roundworm</name>
    <dbReference type="NCBI Taxonomy" id="6337"/>
    <lineage>
        <taxon>Eukaryota</taxon>
        <taxon>Metazoa</taxon>
        <taxon>Ecdysozoa</taxon>
        <taxon>Nematoda</taxon>
        <taxon>Enoplea</taxon>
        <taxon>Dorylaimia</taxon>
        <taxon>Trichinellida</taxon>
        <taxon>Trichinellidae</taxon>
        <taxon>Trichinella</taxon>
    </lineage>
</organism>